<gene>
    <name evidence="3" type="ORF">V7x_26750</name>
</gene>
<dbReference type="AlphaFoldDB" id="A0A5C6FVI5"/>
<dbReference type="Pfam" id="PF02129">
    <property type="entry name" value="Peptidase_S15"/>
    <property type="match status" value="1"/>
</dbReference>
<dbReference type="PANTHER" id="PTHR47381">
    <property type="entry name" value="ALPHA/BETA-HYDROLASES SUPERFAMILY PROTEIN"/>
    <property type="match status" value="1"/>
</dbReference>
<name>A0A5C6FVI5_9PLAN</name>
<keyword evidence="1" id="KW-0732">Signal</keyword>
<reference evidence="3 4" key="1">
    <citation type="submission" date="2019-02" db="EMBL/GenBank/DDBJ databases">
        <title>Deep-cultivation of Planctomycetes and their phenomic and genomic characterization uncovers novel biology.</title>
        <authorList>
            <person name="Wiegand S."/>
            <person name="Jogler M."/>
            <person name="Boedeker C."/>
            <person name="Pinto D."/>
            <person name="Vollmers J."/>
            <person name="Rivas-Marin E."/>
            <person name="Kohn T."/>
            <person name="Peeters S.H."/>
            <person name="Heuer A."/>
            <person name="Rast P."/>
            <person name="Oberbeckmann S."/>
            <person name="Bunk B."/>
            <person name="Jeske O."/>
            <person name="Meyerdierks A."/>
            <person name="Storesund J.E."/>
            <person name="Kallscheuer N."/>
            <person name="Luecker S."/>
            <person name="Lage O.M."/>
            <person name="Pohl T."/>
            <person name="Merkel B.J."/>
            <person name="Hornburger P."/>
            <person name="Mueller R.-W."/>
            <person name="Bruemmer F."/>
            <person name="Labrenz M."/>
            <person name="Spormann A.M."/>
            <person name="Op Den Camp H."/>
            <person name="Overmann J."/>
            <person name="Amann R."/>
            <person name="Jetten M.S.M."/>
            <person name="Mascher T."/>
            <person name="Medema M.H."/>
            <person name="Devos D.P."/>
            <person name="Kaster A.-K."/>
            <person name="Ovreas L."/>
            <person name="Rohde M."/>
            <person name="Galperin M.Y."/>
            <person name="Jogler C."/>
        </authorList>
    </citation>
    <scope>NUCLEOTIDE SEQUENCE [LARGE SCALE GENOMIC DNA]</scope>
    <source>
        <strain evidence="3 4">V7</strain>
    </source>
</reference>
<dbReference type="Gene3D" id="3.40.50.1820">
    <property type="entry name" value="alpha/beta hydrolase"/>
    <property type="match status" value="2"/>
</dbReference>
<dbReference type="SUPFAM" id="SSF53474">
    <property type="entry name" value="alpha/beta-Hydrolases"/>
    <property type="match status" value="1"/>
</dbReference>
<feature type="chain" id="PRO_5023018431" evidence="1">
    <location>
        <begin position="27"/>
        <end position="676"/>
    </location>
</feature>
<dbReference type="OrthoDB" id="244125at2"/>
<dbReference type="RefSeq" id="WP_146413578.1">
    <property type="nucleotide sequence ID" value="NZ_SJPZ01000001.1"/>
</dbReference>
<evidence type="ECO:0000256" key="1">
    <source>
        <dbReference type="SAM" id="SignalP"/>
    </source>
</evidence>
<evidence type="ECO:0000313" key="4">
    <source>
        <dbReference type="Proteomes" id="UP000316476"/>
    </source>
</evidence>
<dbReference type="GO" id="GO:0016787">
    <property type="term" value="F:hydrolase activity"/>
    <property type="evidence" value="ECO:0007669"/>
    <property type="project" value="InterPro"/>
</dbReference>
<dbReference type="Proteomes" id="UP000316476">
    <property type="component" value="Unassembled WGS sequence"/>
</dbReference>
<proteinExistence type="predicted"/>
<dbReference type="InterPro" id="IPR029058">
    <property type="entry name" value="AB_hydrolase_fold"/>
</dbReference>
<feature type="domain" description="Xaa-Pro dipeptidyl-peptidase-like" evidence="2">
    <location>
        <begin position="128"/>
        <end position="275"/>
    </location>
</feature>
<protein>
    <submittedName>
        <fullName evidence="3">Acetyl xylan esterase (AXE1)</fullName>
    </submittedName>
</protein>
<comment type="caution">
    <text evidence="3">The sequence shown here is derived from an EMBL/GenBank/DDBJ whole genome shotgun (WGS) entry which is preliminary data.</text>
</comment>
<dbReference type="PANTHER" id="PTHR47381:SF3">
    <property type="entry name" value="ALPHA_BETA-HYDROLASES SUPERFAMILY PROTEIN"/>
    <property type="match status" value="1"/>
</dbReference>
<feature type="signal peptide" evidence="1">
    <location>
        <begin position="1"/>
        <end position="26"/>
    </location>
</feature>
<organism evidence="3 4">
    <name type="scientific">Crateriforma conspicua</name>
    <dbReference type="NCBI Taxonomy" id="2527996"/>
    <lineage>
        <taxon>Bacteria</taxon>
        <taxon>Pseudomonadati</taxon>
        <taxon>Planctomycetota</taxon>
        <taxon>Planctomycetia</taxon>
        <taxon>Planctomycetales</taxon>
        <taxon>Planctomycetaceae</taxon>
        <taxon>Crateriforma</taxon>
    </lineage>
</organism>
<sequence length="676" mass="76055" precursor="true">MSSTLRLFVAHFVLLSFFFSAGICDAADDPAGSSDQTDSSRGDDLVHQYFAEQTRQIRDRCLSDVQTLDDWTQHRELYRSQLLDMLGLNPMPPRGDLQTTVTGQVQREGVVVEKIHFQSLPGLYVTGNLYRPAKVDEPLPAILYVCGHGKVVEDGVSYGNKVHYQHHGAWFARNGYVCLVIDTIQLGEIEGTHHGTYRKGMWWWNNRGYTPAGVEAWNCLRAIDLLQSRDDVDSKRIGVTGRSGGGVYSWWSAAIDPRIKVAVPVAGITNMKNHVVDGCVSGHCDCMYMVNTHRWDFAKVAALVAPRPLLISNTDRDSIFPLDGVVDLHSQVRQIYALYDAEPNLGLQITSGPHQDTQELRVHAFRWFNKYLRDDESLIESVARPLFTPQELKVFDRLPGDQRVTTIHETFVPPASADQTIDGPDDVSKKVRKLLELTFAGWPDDGDKPAPLTSLRTVQHSGVEVDFLEYHSQSPYRLPMVLVRPTDQNRGTESSVDVHVLDEDGWQSTFGVFDWYRINQTTATDLVKALPDAWADSKQSIRKQPTLFVAPRGVGPTQWTRDERPRTHIRRRFMLLGQTAAGMQIYDLIRALRSVKNMDRLSALTGPTVVHGQGDAAFWVLWASLFVDGIDELHLRGLPSSNRQAPDLLNVSRVVQLPHVIDMARQRIGNVHVSRQ</sequence>
<dbReference type="EMBL" id="SJPZ01000001">
    <property type="protein sequence ID" value="TWU67102.1"/>
    <property type="molecule type" value="Genomic_DNA"/>
</dbReference>
<accession>A0A5C6FVI5</accession>
<dbReference type="InterPro" id="IPR000383">
    <property type="entry name" value="Xaa-Pro-like_dom"/>
</dbReference>
<evidence type="ECO:0000259" key="2">
    <source>
        <dbReference type="Pfam" id="PF02129"/>
    </source>
</evidence>
<evidence type="ECO:0000313" key="3">
    <source>
        <dbReference type="EMBL" id="TWU67102.1"/>
    </source>
</evidence>